<dbReference type="PANTHER" id="PTHR47534">
    <property type="entry name" value="YALI0E05731P"/>
    <property type="match status" value="1"/>
</dbReference>
<evidence type="ECO:0000313" key="4">
    <source>
        <dbReference type="Proteomes" id="UP000435112"/>
    </source>
</evidence>
<dbReference type="PANTHER" id="PTHR47534:SF3">
    <property type="entry name" value="ALCOHOL DEHYDROGENASE-LIKE C-TERMINAL DOMAIN-CONTAINING PROTEIN"/>
    <property type="match status" value="1"/>
</dbReference>
<evidence type="ECO:0000256" key="1">
    <source>
        <dbReference type="ARBA" id="ARBA00023002"/>
    </source>
</evidence>
<organism evidence="3 4">
    <name type="scientific">Phytophthora rubi</name>
    <dbReference type="NCBI Taxonomy" id="129364"/>
    <lineage>
        <taxon>Eukaryota</taxon>
        <taxon>Sar</taxon>
        <taxon>Stramenopiles</taxon>
        <taxon>Oomycota</taxon>
        <taxon>Peronosporomycetes</taxon>
        <taxon>Peronosporales</taxon>
        <taxon>Peronosporaceae</taxon>
        <taxon>Phytophthora</taxon>
    </lineage>
</organism>
<proteinExistence type="predicted"/>
<feature type="non-terminal residue" evidence="3">
    <location>
        <position position="1"/>
    </location>
</feature>
<feature type="region of interest" description="Disordered" evidence="2">
    <location>
        <begin position="1"/>
        <end position="34"/>
    </location>
</feature>
<dbReference type="GO" id="GO:0016491">
    <property type="term" value="F:oxidoreductase activity"/>
    <property type="evidence" value="ECO:0007669"/>
    <property type="project" value="UniProtKB-KW"/>
</dbReference>
<dbReference type="InterPro" id="IPR052228">
    <property type="entry name" value="Sec_Metab_Biosynth_Oxidored"/>
</dbReference>
<keyword evidence="1" id="KW-0560">Oxidoreductase</keyword>
<dbReference type="AlphaFoldDB" id="A0A6A3HHT2"/>
<gene>
    <name evidence="3" type="ORF">PR002_g27730</name>
</gene>
<evidence type="ECO:0000256" key="2">
    <source>
        <dbReference type="SAM" id="MobiDB-lite"/>
    </source>
</evidence>
<dbReference type="Proteomes" id="UP000435112">
    <property type="component" value="Unassembled WGS sequence"/>
</dbReference>
<evidence type="ECO:0000313" key="3">
    <source>
        <dbReference type="EMBL" id="KAE8968522.1"/>
    </source>
</evidence>
<comment type="caution">
    <text evidence="3">The sequence shown here is derived from an EMBL/GenBank/DDBJ whole genome shotgun (WGS) entry which is preliminary data.</text>
</comment>
<reference evidence="3 4" key="1">
    <citation type="submission" date="2018-09" db="EMBL/GenBank/DDBJ databases">
        <title>Genomic investigation of the strawberry pathogen Phytophthora fragariae indicates pathogenicity is determined by transcriptional variation in three key races.</title>
        <authorList>
            <person name="Adams T.M."/>
            <person name="Armitage A.D."/>
            <person name="Sobczyk M.K."/>
            <person name="Bates H.J."/>
            <person name="Dunwell J.M."/>
            <person name="Nellist C.F."/>
            <person name="Harrison R.J."/>
        </authorList>
    </citation>
    <scope>NUCLEOTIDE SEQUENCE [LARGE SCALE GENOMIC DNA]</scope>
    <source>
        <strain evidence="3 4">SCRP324</strain>
    </source>
</reference>
<sequence>RPETRESRGEDTTQVLQAASDSDHGSADIKTETGFQDGSVHAPLAVYDEALFDARLKFGRKKTLSQVEIDLYFPKPETDVNDLDLKKTFSIKRCAFSDLIAQAFSEKTPQVSFIHASPVIARSPEDCARFMLMALTKDEFSSGWHLVNRNAEPLQPTKFQTEEMKEIVWKHSADTIKTVLEQEL</sequence>
<dbReference type="OrthoDB" id="2898509at2759"/>
<accession>A0A6A3HHT2</accession>
<protein>
    <submittedName>
        <fullName evidence="3">Uncharacterized protein</fullName>
    </submittedName>
</protein>
<dbReference type="EMBL" id="QXFU01004489">
    <property type="protein sequence ID" value="KAE8968522.1"/>
    <property type="molecule type" value="Genomic_DNA"/>
</dbReference>
<feature type="compositionally biased region" description="Basic and acidic residues" evidence="2">
    <location>
        <begin position="21"/>
        <end position="31"/>
    </location>
</feature>
<feature type="compositionally biased region" description="Basic and acidic residues" evidence="2">
    <location>
        <begin position="1"/>
        <end position="11"/>
    </location>
</feature>
<name>A0A6A3HHT2_9STRA</name>